<dbReference type="AlphaFoldDB" id="A0A0C3Q6V6"/>
<keyword evidence="3" id="KW-1185">Reference proteome</keyword>
<accession>A0A0C3Q6V6</accession>
<dbReference type="EMBL" id="KN823047">
    <property type="protein sequence ID" value="KIO25185.1"/>
    <property type="molecule type" value="Genomic_DNA"/>
</dbReference>
<evidence type="ECO:0000256" key="1">
    <source>
        <dbReference type="SAM" id="MobiDB-lite"/>
    </source>
</evidence>
<protein>
    <submittedName>
        <fullName evidence="2">Uncharacterized protein</fullName>
    </submittedName>
</protein>
<feature type="region of interest" description="Disordered" evidence="1">
    <location>
        <begin position="1"/>
        <end position="22"/>
    </location>
</feature>
<evidence type="ECO:0000313" key="2">
    <source>
        <dbReference type="EMBL" id="KIO25185.1"/>
    </source>
</evidence>
<gene>
    <name evidence="2" type="ORF">M407DRAFT_244182</name>
</gene>
<organism evidence="2 3">
    <name type="scientific">Tulasnella calospora MUT 4182</name>
    <dbReference type="NCBI Taxonomy" id="1051891"/>
    <lineage>
        <taxon>Eukaryota</taxon>
        <taxon>Fungi</taxon>
        <taxon>Dikarya</taxon>
        <taxon>Basidiomycota</taxon>
        <taxon>Agaricomycotina</taxon>
        <taxon>Agaricomycetes</taxon>
        <taxon>Cantharellales</taxon>
        <taxon>Tulasnellaceae</taxon>
        <taxon>Tulasnella</taxon>
    </lineage>
</organism>
<sequence length="60" mass="7044">MGQSNDDSERADAYNQVNNDTQVRVSSERLYEVKGLDSINREEVKRDAEQQVYQRVEDEH</sequence>
<name>A0A0C3Q6V6_9AGAM</name>
<evidence type="ECO:0000313" key="3">
    <source>
        <dbReference type="Proteomes" id="UP000054248"/>
    </source>
</evidence>
<dbReference type="HOGENOM" id="CLU_2943517_0_0_1"/>
<reference evidence="3" key="2">
    <citation type="submission" date="2015-01" db="EMBL/GenBank/DDBJ databases">
        <title>Evolutionary Origins and Diversification of the Mycorrhizal Mutualists.</title>
        <authorList>
            <consortium name="DOE Joint Genome Institute"/>
            <consortium name="Mycorrhizal Genomics Consortium"/>
            <person name="Kohler A."/>
            <person name="Kuo A."/>
            <person name="Nagy L.G."/>
            <person name="Floudas D."/>
            <person name="Copeland A."/>
            <person name="Barry K.W."/>
            <person name="Cichocki N."/>
            <person name="Veneault-Fourrey C."/>
            <person name="LaButti K."/>
            <person name="Lindquist E.A."/>
            <person name="Lipzen A."/>
            <person name="Lundell T."/>
            <person name="Morin E."/>
            <person name="Murat C."/>
            <person name="Riley R."/>
            <person name="Ohm R."/>
            <person name="Sun H."/>
            <person name="Tunlid A."/>
            <person name="Henrissat B."/>
            <person name="Grigoriev I.V."/>
            <person name="Hibbett D.S."/>
            <person name="Martin F."/>
        </authorList>
    </citation>
    <scope>NUCLEOTIDE SEQUENCE [LARGE SCALE GENOMIC DNA]</scope>
    <source>
        <strain evidence="3">MUT 4182</strain>
    </source>
</reference>
<proteinExistence type="predicted"/>
<reference evidence="2 3" key="1">
    <citation type="submission" date="2014-04" db="EMBL/GenBank/DDBJ databases">
        <authorList>
            <consortium name="DOE Joint Genome Institute"/>
            <person name="Kuo A."/>
            <person name="Girlanda M."/>
            <person name="Perotto S."/>
            <person name="Kohler A."/>
            <person name="Nagy L.G."/>
            <person name="Floudas D."/>
            <person name="Copeland A."/>
            <person name="Barry K.W."/>
            <person name="Cichocki N."/>
            <person name="Veneault-Fourrey C."/>
            <person name="LaButti K."/>
            <person name="Lindquist E.A."/>
            <person name="Lipzen A."/>
            <person name="Lundell T."/>
            <person name="Morin E."/>
            <person name="Murat C."/>
            <person name="Sun H."/>
            <person name="Tunlid A."/>
            <person name="Henrissat B."/>
            <person name="Grigoriev I.V."/>
            <person name="Hibbett D.S."/>
            <person name="Martin F."/>
            <person name="Nordberg H.P."/>
            <person name="Cantor M.N."/>
            <person name="Hua S.X."/>
        </authorList>
    </citation>
    <scope>NUCLEOTIDE SEQUENCE [LARGE SCALE GENOMIC DNA]</scope>
    <source>
        <strain evidence="2 3">MUT 4182</strain>
    </source>
</reference>
<dbReference type="Proteomes" id="UP000054248">
    <property type="component" value="Unassembled WGS sequence"/>
</dbReference>